<accession>Q0UWP7</accession>
<evidence type="ECO:0000313" key="2">
    <source>
        <dbReference type="Proteomes" id="UP000001055"/>
    </source>
</evidence>
<dbReference type="AlphaFoldDB" id="Q0UWP7"/>
<sequence>MQAPLSFTGSLPHENAKAVAKVCMSGQERVDSQAADNYPQRKCCSADPGCAAYQLTAKYDTLLLPTFNLCASHTHGSGRDVSLRPPTLSLTGTCEDALVRYVP</sequence>
<dbReference type="GeneID" id="5971225"/>
<dbReference type="EMBL" id="CH445329">
    <property type="protein sequence ID" value="EAT89022.1"/>
    <property type="molecule type" value="Genomic_DNA"/>
</dbReference>
<organism evidence="1 2">
    <name type="scientific">Phaeosphaeria nodorum (strain SN15 / ATCC MYA-4574 / FGSC 10173)</name>
    <name type="common">Glume blotch fungus</name>
    <name type="synonym">Parastagonospora nodorum</name>
    <dbReference type="NCBI Taxonomy" id="321614"/>
    <lineage>
        <taxon>Eukaryota</taxon>
        <taxon>Fungi</taxon>
        <taxon>Dikarya</taxon>
        <taxon>Ascomycota</taxon>
        <taxon>Pezizomycotina</taxon>
        <taxon>Dothideomycetes</taxon>
        <taxon>Pleosporomycetidae</taxon>
        <taxon>Pleosporales</taxon>
        <taxon>Pleosporineae</taxon>
        <taxon>Phaeosphaeriaceae</taxon>
        <taxon>Parastagonospora</taxon>
    </lineage>
</organism>
<evidence type="ECO:0000313" key="1">
    <source>
        <dbReference type="EMBL" id="EAT89022.1"/>
    </source>
</evidence>
<dbReference type="Proteomes" id="UP000001055">
    <property type="component" value="Unassembled WGS sequence"/>
</dbReference>
<dbReference type="InParanoid" id="Q0UWP7"/>
<dbReference type="VEuPathDB" id="FungiDB:JI435_038170"/>
<dbReference type="KEGG" id="pno:SNOG_03817"/>
<reference evidence="2" key="1">
    <citation type="journal article" date="2007" name="Plant Cell">
        <title>Dothideomycete-plant interactions illuminated by genome sequencing and EST analysis of the wheat pathogen Stagonospora nodorum.</title>
        <authorList>
            <person name="Hane J.K."/>
            <person name="Lowe R.G."/>
            <person name="Solomon P.S."/>
            <person name="Tan K.C."/>
            <person name="Schoch C.L."/>
            <person name="Spatafora J.W."/>
            <person name="Crous P.W."/>
            <person name="Kodira C."/>
            <person name="Birren B.W."/>
            <person name="Galagan J.E."/>
            <person name="Torriani S.F."/>
            <person name="McDonald B.A."/>
            <person name="Oliver R.P."/>
        </authorList>
    </citation>
    <scope>NUCLEOTIDE SEQUENCE [LARGE SCALE GENOMIC DNA]</scope>
    <source>
        <strain evidence="2">SN15 / ATCC MYA-4574 / FGSC 10173</strain>
    </source>
</reference>
<protein>
    <submittedName>
        <fullName evidence="1">Uncharacterized protein</fullName>
    </submittedName>
</protein>
<dbReference type="HOGENOM" id="CLU_2264693_0_0_1"/>
<dbReference type="RefSeq" id="XP_001794362.1">
    <property type="nucleotide sequence ID" value="XM_001794310.1"/>
</dbReference>
<name>Q0UWP7_PHANO</name>
<gene>
    <name evidence="1" type="ORF">SNOG_03817</name>
</gene>
<proteinExistence type="predicted"/>